<comment type="similarity">
    <text evidence="1">Belongs to the thioredoxin family.</text>
</comment>
<dbReference type="GO" id="GO:0047134">
    <property type="term" value="F:protein-disulfide reductase [NAD(P)H] activity"/>
    <property type="evidence" value="ECO:0007669"/>
    <property type="project" value="InterPro"/>
</dbReference>
<comment type="caution">
    <text evidence="10">The sequence shown here is derived from an EMBL/GenBank/DDBJ whole genome shotgun (WGS) entry which is preliminary data.</text>
</comment>
<keyword evidence="2" id="KW-0813">Transport</keyword>
<accession>A0AAV8U9Q9</accession>
<evidence type="ECO:0000256" key="1">
    <source>
        <dbReference type="ARBA" id="ARBA00008987"/>
    </source>
</evidence>
<organism evidence="10 11">
    <name type="scientific">Erythroxylum novogranatense</name>
    <dbReference type="NCBI Taxonomy" id="1862640"/>
    <lineage>
        <taxon>Eukaryota</taxon>
        <taxon>Viridiplantae</taxon>
        <taxon>Streptophyta</taxon>
        <taxon>Embryophyta</taxon>
        <taxon>Tracheophyta</taxon>
        <taxon>Spermatophyta</taxon>
        <taxon>Magnoliopsida</taxon>
        <taxon>eudicotyledons</taxon>
        <taxon>Gunneridae</taxon>
        <taxon>Pentapetalae</taxon>
        <taxon>rosids</taxon>
        <taxon>fabids</taxon>
        <taxon>Malpighiales</taxon>
        <taxon>Erythroxylaceae</taxon>
        <taxon>Erythroxylum</taxon>
    </lineage>
</organism>
<dbReference type="AlphaFoldDB" id="A0AAV8U9Q9"/>
<evidence type="ECO:0000256" key="5">
    <source>
        <dbReference type="ARBA" id="ARBA00023284"/>
    </source>
</evidence>
<dbReference type="InterPro" id="IPR036249">
    <property type="entry name" value="Thioredoxin-like_sf"/>
</dbReference>
<keyword evidence="11" id="KW-1185">Reference proteome</keyword>
<dbReference type="InterPro" id="IPR010357">
    <property type="entry name" value="TXNDC17_dom"/>
</dbReference>
<dbReference type="GO" id="GO:0005829">
    <property type="term" value="C:cytosol"/>
    <property type="evidence" value="ECO:0007669"/>
    <property type="project" value="TreeGrafter"/>
</dbReference>
<proteinExistence type="inferred from homology"/>
<dbReference type="Pfam" id="PF06110">
    <property type="entry name" value="TXD17-like_Trx"/>
    <property type="match status" value="1"/>
</dbReference>
<keyword evidence="4" id="KW-1015">Disulfide bond</keyword>
<feature type="domain" description="Thioredoxin" evidence="9">
    <location>
        <begin position="64"/>
        <end position="171"/>
    </location>
</feature>
<evidence type="ECO:0000256" key="6">
    <source>
        <dbReference type="ARBA" id="ARBA00056742"/>
    </source>
</evidence>
<dbReference type="PANTHER" id="PTHR12452">
    <property type="entry name" value="42-9-9 PROTEIN-RELATED"/>
    <property type="match status" value="1"/>
</dbReference>
<dbReference type="Proteomes" id="UP001159364">
    <property type="component" value="Linkage Group LG08"/>
</dbReference>
<dbReference type="PANTHER" id="PTHR12452:SF0">
    <property type="entry name" value="THIOREDOXIN DOMAIN-CONTAINING PROTEIN 17"/>
    <property type="match status" value="1"/>
</dbReference>
<evidence type="ECO:0000256" key="4">
    <source>
        <dbReference type="ARBA" id="ARBA00023157"/>
    </source>
</evidence>
<dbReference type="SUPFAM" id="SSF52833">
    <property type="entry name" value="Thioredoxin-like"/>
    <property type="match status" value="1"/>
</dbReference>
<protein>
    <recommendedName>
        <fullName evidence="7">Thioredoxin-like protein Clot</fullName>
    </recommendedName>
    <alternativeName>
        <fullName evidence="8">Thioredoxin Clot</fullName>
    </alternativeName>
</protein>
<evidence type="ECO:0000313" key="11">
    <source>
        <dbReference type="Proteomes" id="UP001159364"/>
    </source>
</evidence>
<dbReference type="Gene3D" id="3.40.30.10">
    <property type="entry name" value="Glutaredoxin"/>
    <property type="match status" value="1"/>
</dbReference>
<gene>
    <name evidence="10" type="ORF">K2173_012385</name>
</gene>
<evidence type="ECO:0000256" key="8">
    <source>
        <dbReference type="ARBA" id="ARBA00083188"/>
    </source>
</evidence>
<evidence type="ECO:0000256" key="7">
    <source>
        <dbReference type="ARBA" id="ARBA00071006"/>
    </source>
</evidence>
<name>A0AAV8U9Q9_9ROSI</name>
<reference evidence="10 11" key="1">
    <citation type="submission" date="2021-09" db="EMBL/GenBank/DDBJ databases">
        <title>Genomic insights and catalytic innovation underlie evolution of tropane alkaloids biosynthesis.</title>
        <authorList>
            <person name="Wang Y.-J."/>
            <person name="Tian T."/>
            <person name="Huang J.-P."/>
            <person name="Huang S.-X."/>
        </authorList>
    </citation>
    <scope>NUCLEOTIDE SEQUENCE [LARGE SCALE GENOMIC DNA]</scope>
    <source>
        <strain evidence="10">KIB-2018</strain>
        <tissue evidence="10">Leaf</tissue>
    </source>
</reference>
<evidence type="ECO:0000256" key="2">
    <source>
        <dbReference type="ARBA" id="ARBA00022448"/>
    </source>
</evidence>
<evidence type="ECO:0000256" key="3">
    <source>
        <dbReference type="ARBA" id="ARBA00022982"/>
    </source>
</evidence>
<dbReference type="EMBL" id="JAIWQS010000008">
    <property type="protein sequence ID" value="KAJ8899209.1"/>
    <property type="molecule type" value="Genomic_DNA"/>
</dbReference>
<dbReference type="FunFam" id="3.40.30.10:FF:000259">
    <property type="entry name" value="Thioredoxin-like protein Clot"/>
    <property type="match status" value="1"/>
</dbReference>
<keyword evidence="5" id="KW-0676">Redox-active center</keyword>
<comment type="function">
    <text evidence="6">Probable thiol-disulfide oxidoreductase that may participate in various redox reactions.</text>
</comment>
<evidence type="ECO:0000259" key="9">
    <source>
        <dbReference type="Pfam" id="PF06110"/>
    </source>
</evidence>
<keyword evidence="3" id="KW-0249">Electron transport</keyword>
<dbReference type="InterPro" id="IPR045108">
    <property type="entry name" value="TXNDC17-like"/>
</dbReference>
<evidence type="ECO:0000313" key="10">
    <source>
        <dbReference type="EMBL" id="KAJ8899209.1"/>
    </source>
</evidence>
<sequence>MILLPTQRRRRRTFFFLASIFILLLFVFSFRFNQIQETKIGLKMVDATLSSFDAVFDKFRADAPNFKFNLILFLADKDPSTNLSWCPDCVRAEPVIYKKLEAYADEVALLRAYVGDRPTWRNSQHPWRVDSRFKLTGVPTLISWDWNNDSVKARLEDHEAHLDHKIDDLLSASD</sequence>